<reference evidence="2 3" key="1">
    <citation type="journal article" date="2019" name="Int. J. Syst. Evol. Microbiol.">
        <title>The Global Catalogue of Microorganisms (GCM) 10K type strain sequencing project: providing services to taxonomists for standard genome sequencing and annotation.</title>
        <authorList>
            <consortium name="The Broad Institute Genomics Platform"/>
            <consortium name="The Broad Institute Genome Sequencing Center for Infectious Disease"/>
            <person name="Wu L."/>
            <person name="Ma J."/>
        </authorList>
    </citation>
    <scope>NUCLEOTIDE SEQUENCE [LARGE SCALE GENOMIC DNA]</scope>
    <source>
        <strain evidence="2 3">JCM 17504</strain>
    </source>
</reference>
<dbReference type="Proteomes" id="UP001501729">
    <property type="component" value="Unassembled WGS sequence"/>
</dbReference>
<dbReference type="InterPro" id="IPR014729">
    <property type="entry name" value="Rossmann-like_a/b/a_fold"/>
</dbReference>
<evidence type="ECO:0000313" key="3">
    <source>
        <dbReference type="Proteomes" id="UP001501729"/>
    </source>
</evidence>
<protein>
    <recommendedName>
        <fullName evidence="1">UspA domain-containing protein</fullName>
    </recommendedName>
</protein>
<proteinExistence type="predicted"/>
<dbReference type="SUPFAM" id="SSF52402">
    <property type="entry name" value="Adenine nucleotide alpha hydrolases-like"/>
    <property type="match status" value="1"/>
</dbReference>
<dbReference type="CDD" id="cd00293">
    <property type="entry name" value="USP-like"/>
    <property type="match status" value="1"/>
</dbReference>
<dbReference type="InterPro" id="IPR006016">
    <property type="entry name" value="UspA"/>
</dbReference>
<dbReference type="Pfam" id="PF00582">
    <property type="entry name" value="Usp"/>
    <property type="match status" value="1"/>
</dbReference>
<keyword evidence="3" id="KW-1185">Reference proteome</keyword>
<feature type="domain" description="UspA" evidence="1">
    <location>
        <begin position="2"/>
        <end position="107"/>
    </location>
</feature>
<dbReference type="AlphaFoldDB" id="A0AAV3UD49"/>
<organism evidence="2 3">
    <name type="scientific">Haladaptatus pallidirubidus</name>
    <dbReference type="NCBI Taxonomy" id="1008152"/>
    <lineage>
        <taxon>Archaea</taxon>
        <taxon>Methanobacteriati</taxon>
        <taxon>Methanobacteriota</taxon>
        <taxon>Stenosarchaea group</taxon>
        <taxon>Halobacteria</taxon>
        <taxon>Halobacteriales</taxon>
        <taxon>Haladaptataceae</taxon>
        <taxon>Haladaptatus</taxon>
    </lineage>
</organism>
<gene>
    <name evidence="2" type="ORF">GCM10025751_09970</name>
</gene>
<accession>A0AAV3UD49</accession>
<dbReference type="GeneID" id="68611554"/>
<dbReference type="RefSeq" id="WP_227775780.1">
    <property type="nucleotide sequence ID" value="NZ_BAABKX010000001.1"/>
</dbReference>
<evidence type="ECO:0000259" key="1">
    <source>
        <dbReference type="Pfam" id="PF00582"/>
    </source>
</evidence>
<sequence>MTRVLVPVRYPLSEHSRRTLSEAIRVAEERGADLTILHINLYHRGGETTRTNLKRTVEKAFGRLANARYVVRDGFLIEETILEEVAATQADVVVIGRKQMGRWRRAIRRLVDDPNIENFLREKIDCELITVG</sequence>
<dbReference type="EMBL" id="BAABKX010000001">
    <property type="protein sequence ID" value="GAA5044151.1"/>
    <property type="molecule type" value="Genomic_DNA"/>
</dbReference>
<dbReference type="Gene3D" id="3.40.50.620">
    <property type="entry name" value="HUPs"/>
    <property type="match status" value="1"/>
</dbReference>
<name>A0AAV3UD49_9EURY</name>
<comment type="caution">
    <text evidence="2">The sequence shown here is derived from an EMBL/GenBank/DDBJ whole genome shotgun (WGS) entry which is preliminary data.</text>
</comment>
<evidence type="ECO:0000313" key="2">
    <source>
        <dbReference type="EMBL" id="GAA5044151.1"/>
    </source>
</evidence>